<evidence type="ECO:0000256" key="10">
    <source>
        <dbReference type="ARBA" id="ARBA00023225"/>
    </source>
</evidence>
<dbReference type="NCBIfam" id="TIGR02473">
    <property type="entry name" value="flagell_FliJ"/>
    <property type="match status" value="1"/>
</dbReference>
<evidence type="ECO:0000313" key="13">
    <source>
        <dbReference type="EMBL" id="OIQ49513.1"/>
    </source>
</evidence>
<keyword evidence="13" id="KW-0969">Cilium</keyword>
<keyword evidence="10" id="KW-1006">Bacterial flagellum protein export</keyword>
<evidence type="ECO:0000256" key="9">
    <source>
        <dbReference type="ARBA" id="ARBA00023136"/>
    </source>
</evidence>
<evidence type="ECO:0000256" key="11">
    <source>
        <dbReference type="SAM" id="Coils"/>
    </source>
</evidence>
<keyword evidence="11" id="KW-0175">Coiled coil</keyword>
<dbReference type="GO" id="GO:0005886">
    <property type="term" value="C:plasma membrane"/>
    <property type="evidence" value="ECO:0007669"/>
    <property type="project" value="UniProtKB-SubCell"/>
</dbReference>
<keyword evidence="5" id="KW-1003">Cell membrane</keyword>
<keyword evidence="7" id="KW-1005">Bacterial flagellum biogenesis</keyword>
<comment type="caution">
    <text evidence="13">The sequence shown here is derived from an EMBL/GenBank/DDBJ whole genome shotgun (WGS) entry which is preliminary data.</text>
</comment>
<feature type="region of interest" description="Disordered" evidence="12">
    <location>
        <begin position="95"/>
        <end position="146"/>
    </location>
</feature>
<dbReference type="Proteomes" id="UP000181901">
    <property type="component" value="Unassembled WGS sequence"/>
</dbReference>
<organism evidence="13 14">
    <name type="scientific">Pseudodesulfovibrio hydrargyri</name>
    <dbReference type="NCBI Taxonomy" id="2125990"/>
    <lineage>
        <taxon>Bacteria</taxon>
        <taxon>Pseudomonadati</taxon>
        <taxon>Thermodesulfobacteriota</taxon>
        <taxon>Desulfovibrionia</taxon>
        <taxon>Desulfovibrionales</taxon>
        <taxon>Desulfovibrionaceae</taxon>
    </lineage>
</organism>
<dbReference type="AlphaFoldDB" id="A0A1J5NCS0"/>
<dbReference type="GO" id="GO:0006935">
    <property type="term" value="P:chemotaxis"/>
    <property type="evidence" value="ECO:0007669"/>
    <property type="project" value="UniProtKB-KW"/>
</dbReference>
<feature type="coiled-coil region" evidence="11">
    <location>
        <begin position="16"/>
        <end position="47"/>
    </location>
</feature>
<accession>A0A1J5NCS0</accession>
<evidence type="ECO:0000256" key="7">
    <source>
        <dbReference type="ARBA" id="ARBA00022795"/>
    </source>
</evidence>
<evidence type="ECO:0000256" key="4">
    <source>
        <dbReference type="ARBA" id="ARBA00022448"/>
    </source>
</evidence>
<keyword evidence="4" id="KW-0813">Transport</keyword>
<dbReference type="EMBL" id="LKAQ01000004">
    <property type="protein sequence ID" value="OIQ49513.1"/>
    <property type="molecule type" value="Genomic_DNA"/>
</dbReference>
<keyword evidence="6" id="KW-0145">Chemotaxis</keyword>
<evidence type="ECO:0000256" key="2">
    <source>
        <dbReference type="ARBA" id="ARBA00010004"/>
    </source>
</evidence>
<keyword evidence="8" id="KW-0653">Protein transport</keyword>
<comment type="subcellular location">
    <subcellularLocation>
        <location evidence="1">Cell membrane</location>
        <topology evidence="1">Peripheral membrane protein</topology>
        <orientation evidence="1">Cytoplasmic side</orientation>
    </subcellularLocation>
</comment>
<comment type="similarity">
    <text evidence="2">Belongs to the FliJ family.</text>
</comment>
<evidence type="ECO:0000256" key="12">
    <source>
        <dbReference type="SAM" id="MobiDB-lite"/>
    </source>
</evidence>
<reference evidence="13 14" key="1">
    <citation type="submission" date="2015-09" db="EMBL/GenBank/DDBJ databases">
        <title>Genome of Desulfovibrio dechloracetivorans BerOc1, a mercury methylating strain isolated from highly hydrocarbons and metals contaminated coastal sediments.</title>
        <authorList>
            <person name="Goni Urriza M."/>
            <person name="Gassie C."/>
            <person name="Bouchez O."/>
            <person name="Klopp C."/>
            <person name="Ranchou-Peyruse A."/>
            <person name="Remy G."/>
        </authorList>
    </citation>
    <scope>NUCLEOTIDE SEQUENCE [LARGE SCALE GENOMIC DNA]</scope>
    <source>
        <strain evidence="13 14">BerOc1</strain>
    </source>
</reference>
<feature type="compositionally biased region" description="Basic and acidic residues" evidence="12">
    <location>
        <begin position="95"/>
        <end position="114"/>
    </location>
</feature>
<dbReference type="Pfam" id="PF02050">
    <property type="entry name" value="FliJ"/>
    <property type="match status" value="1"/>
</dbReference>
<keyword evidence="13" id="KW-0282">Flagellum</keyword>
<feature type="compositionally biased region" description="Basic and acidic residues" evidence="12">
    <location>
        <begin position="122"/>
        <end position="131"/>
    </location>
</feature>
<keyword evidence="14" id="KW-1185">Reference proteome</keyword>
<name>A0A1J5NCS0_9BACT</name>
<dbReference type="GO" id="GO:0009288">
    <property type="term" value="C:bacterial-type flagellum"/>
    <property type="evidence" value="ECO:0007669"/>
    <property type="project" value="InterPro"/>
</dbReference>
<evidence type="ECO:0000256" key="6">
    <source>
        <dbReference type="ARBA" id="ARBA00022500"/>
    </source>
</evidence>
<dbReference type="InterPro" id="IPR012823">
    <property type="entry name" value="Flagell_FliJ"/>
</dbReference>
<dbReference type="GO" id="GO:0044781">
    <property type="term" value="P:bacterial-type flagellum organization"/>
    <property type="evidence" value="ECO:0007669"/>
    <property type="project" value="UniProtKB-KW"/>
</dbReference>
<keyword evidence="13" id="KW-0966">Cell projection</keyword>
<sequence length="146" mass="17038">MPKPFHFKLDKVLDYREQLEEQAKGALARAQAARDAQAEKLAGLEARLADHLAHEAESRTSANDMWLWRQYKDALSQDISVARVELNGLELKLQRSRTEAVERSKDKKLLEKLKQTQAKRHHDQENAREEKENDEMSTIRFEPHDH</sequence>
<evidence type="ECO:0000256" key="8">
    <source>
        <dbReference type="ARBA" id="ARBA00022927"/>
    </source>
</evidence>
<dbReference type="RefSeq" id="WP_071545020.1">
    <property type="nucleotide sequence ID" value="NZ_LKAQ01000004.1"/>
</dbReference>
<evidence type="ECO:0000256" key="1">
    <source>
        <dbReference type="ARBA" id="ARBA00004413"/>
    </source>
</evidence>
<dbReference type="GO" id="GO:0015031">
    <property type="term" value="P:protein transport"/>
    <property type="evidence" value="ECO:0007669"/>
    <property type="project" value="UniProtKB-KW"/>
</dbReference>
<dbReference type="Gene3D" id="1.10.287.1700">
    <property type="match status" value="1"/>
</dbReference>
<evidence type="ECO:0000256" key="5">
    <source>
        <dbReference type="ARBA" id="ARBA00022475"/>
    </source>
</evidence>
<dbReference type="InterPro" id="IPR053716">
    <property type="entry name" value="Flag_assembly_chemotaxis_eff"/>
</dbReference>
<evidence type="ECO:0000256" key="3">
    <source>
        <dbReference type="ARBA" id="ARBA00020392"/>
    </source>
</evidence>
<keyword evidence="9" id="KW-0472">Membrane</keyword>
<evidence type="ECO:0000313" key="14">
    <source>
        <dbReference type="Proteomes" id="UP000181901"/>
    </source>
</evidence>
<proteinExistence type="inferred from homology"/>
<gene>
    <name evidence="13" type="ORF">BerOc1_01438</name>
</gene>
<protein>
    <recommendedName>
        <fullName evidence="3">Flagellar FliJ protein</fullName>
    </recommendedName>
</protein>
<dbReference type="GO" id="GO:0071973">
    <property type="term" value="P:bacterial-type flagellum-dependent cell motility"/>
    <property type="evidence" value="ECO:0007669"/>
    <property type="project" value="InterPro"/>
</dbReference>
<dbReference type="OrthoDB" id="5471173at2"/>